<dbReference type="InterPro" id="IPR003439">
    <property type="entry name" value="ABC_transporter-like_ATP-bd"/>
</dbReference>
<dbReference type="EMBL" id="CP063657">
    <property type="protein sequence ID" value="QOW20963.1"/>
    <property type="molecule type" value="Genomic_DNA"/>
</dbReference>
<evidence type="ECO:0000313" key="4">
    <source>
        <dbReference type="EMBL" id="QOW20963.1"/>
    </source>
</evidence>
<evidence type="ECO:0000256" key="2">
    <source>
        <dbReference type="ARBA" id="ARBA00022840"/>
    </source>
</evidence>
<reference evidence="4 5" key="1">
    <citation type="submission" date="2020-10" db="EMBL/GenBank/DDBJ databases">
        <title>complete genome sequencing of Lysobacter sp. H23M41.</title>
        <authorList>
            <person name="Bae J.-W."/>
            <person name="Lee S.-Y."/>
        </authorList>
    </citation>
    <scope>NUCLEOTIDE SEQUENCE [LARGE SCALE GENOMIC DNA]</scope>
    <source>
        <strain evidence="4 5">H23M41</strain>
    </source>
</reference>
<dbReference type="Pfam" id="PF00005">
    <property type="entry name" value="ABC_tran"/>
    <property type="match status" value="2"/>
</dbReference>
<dbReference type="InterPro" id="IPR003593">
    <property type="entry name" value="AAA+_ATPase"/>
</dbReference>
<dbReference type="Proteomes" id="UP000593932">
    <property type="component" value="Chromosome"/>
</dbReference>
<organism evidence="4 5">
    <name type="scientific">Novilysobacter avium</name>
    <dbReference type="NCBI Taxonomy" id="2781023"/>
    <lineage>
        <taxon>Bacteria</taxon>
        <taxon>Pseudomonadati</taxon>
        <taxon>Pseudomonadota</taxon>
        <taxon>Gammaproteobacteria</taxon>
        <taxon>Lysobacterales</taxon>
        <taxon>Lysobacteraceae</taxon>
        <taxon>Novilysobacter</taxon>
    </lineage>
</organism>
<evidence type="ECO:0000313" key="5">
    <source>
        <dbReference type="Proteomes" id="UP000593932"/>
    </source>
</evidence>
<name>A0A7S6UII0_9GAMM</name>
<feature type="domain" description="ABC transporter" evidence="3">
    <location>
        <begin position="20"/>
        <end position="249"/>
    </location>
</feature>
<sequence>MTSADANHVRRQRLGSAAAVEIHNVAKRFGDVEALRGFSAQIHYGRLTGLVGPDGAGKTTLMRIMAGLLVPDGGAVTLAGFDVVDDNDAIHVASGYMPQRVGLYEDLSVIENMRLYARLRGMGAGLHDRIFESLLDFTRLGPFTQRLAGKLSGGMKQKLGLACALMAKPRVLLLDEPSVGVDPVSRQDLWRMVQALTDDGMAVIWSTAYLDEAERCQSVLLLNEGKLEFDGAPQELSDRLQGRSFRMEHVGAERRAILSRALDLASVSDGVLQGDAVRVVLRQGAGGNELKALAADVGASLEPVKARFEDAFIDLLGGGPGGTSALADRFDTVELDSDIAVSCKDLTKRFGDFTATDSVSFEVRKGEIFGLLGPNGAGKSTTFKMLCGLLKPTAGQAHVVGNDLRHATGAAKSQLGYMAQKFSLYGLLSVRQNLEFSAGVYGLERAFRRERIDEMIETFDLGQYLSTSPESLPLGFKQRLALACALMHRPPVLFLDEPTSGVDPITRREFWTHINGLARKGVTVMVTTHFMDEAEYCDRVAMMYRARLIALDTPDGLKRGARCDERPDPTMEDAFIHLVESAELQDGARTAAEAA</sequence>
<keyword evidence="5" id="KW-1185">Reference proteome</keyword>
<dbReference type="SUPFAM" id="SSF52540">
    <property type="entry name" value="P-loop containing nucleoside triphosphate hydrolases"/>
    <property type="match status" value="2"/>
</dbReference>
<evidence type="ECO:0000259" key="3">
    <source>
        <dbReference type="PROSITE" id="PS50893"/>
    </source>
</evidence>
<dbReference type="CDD" id="cd03230">
    <property type="entry name" value="ABC_DR_subfamily_A"/>
    <property type="match status" value="1"/>
</dbReference>
<protein>
    <submittedName>
        <fullName evidence="4">ABC transporter ATP-binding protein</fullName>
    </submittedName>
</protein>
<accession>A0A7S6UII0</accession>
<keyword evidence="1" id="KW-0547">Nucleotide-binding</keyword>
<proteinExistence type="predicted"/>
<feature type="domain" description="ABC transporter" evidence="3">
    <location>
        <begin position="341"/>
        <end position="570"/>
    </location>
</feature>
<gene>
    <name evidence="4" type="ORF">INQ42_06485</name>
</gene>
<dbReference type="InterPro" id="IPR017871">
    <property type="entry name" value="ABC_transporter-like_CS"/>
</dbReference>
<evidence type="ECO:0000256" key="1">
    <source>
        <dbReference type="ARBA" id="ARBA00022741"/>
    </source>
</evidence>
<dbReference type="Gene3D" id="3.40.50.300">
    <property type="entry name" value="P-loop containing nucleotide triphosphate hydrolases"/>
    <property type="match status" value="2"/>
</dbReference>
<dbReference type="GO" id="GO:0005524">
    <property type="term" value="F:ATP binding"/>
    <property type="evidence" value="ECO:0007669"/>
    <property type="project" value="UniProtKB-KW"/>
</dbReference>
<dbReference type="PANTHER" id="PTHR43038">
    <property type="entry name" value="ATP-BINDING CASSETTE, SUB-FAMILY H, MEMBER 1"/>
    <property type="match status" value="1"/>
</dbReference>
<dbReference type="SMART" id="SM00382">
    <property type="entry name" value="AAA"/>
    <property type="match status" value="2"/>
</dbReference>
<dbReference type="PROSITE" id="PS50893">
    <property type="entry name" value="ABC_TRANSPORTER_2"/>
    <property type="match status" value="2"/>
</dbReference>
<dbReference type="PANTHER" id="PTHR43038:SF3">
    <property type="entry name" value="ABC TRANSPORTER G FAMILY MEMBER 20 ISOFORM X1"/>
    <property type="match status" value="1"/>
</dbReference>
<dbReference type="RefSeq" id="WP_194033562.1">
    <property type="nucleotide sequence ID" value="NZ_CP063657.1"/>
</dbReference>
<keyword evidence="2 4" id="KW-0067">ATP-binding</keyword>
<dbReference type="PROSITE" id="PS00211">
    <property type="entry name" value="ABC_TRANSPORTER_1"/>
    <property type="match status" value="1"/>
</dbReference>
<dbReference type="InterPro" id="IPR027417">
    <property type="entry name" value="P-loop_NTPase"/>
</dbReference>